<comment type="caution">
    <text evidence="1">The sequence shown here is derived from an EMBL/GenBank/DDBJ whole genome shotgun (WGS) entry which is preliminary data.</text>
</comment>
<dbReference type="EMBL" id="SIRE01000037">
    <property type="protein sequence ID" value="TBL69714.1"/>
    <property type="molecule type" value="Genomic_DNA"/>
</dbReference>
<evidence type="ECO:0000313" key="2">
    <source>
        <dbReference type="Proteomes" id="UP000293142"/>
    </source>
</evidence>
<dbReference type="PANTHER" id="PTHR37807">
    <property type="entry name" value="OS07G0160300 PROTEIN"/>
    <property type="match status" value="1"/>
</dbReference>
<protein>
    <recommendedName>
        <fullName evidence="3">ATP-binding protein</fullName>
    </recommendedName>
</protein>
<dbReference type="AlphaFoldDB" id="A0A4Q9DE19"/>
<reference evidence="1 2" key="1">
    <citation type="submission" date="2019-02" db="EMBL/GenBank/DDBJ databases">
        <title>Paenibacillus sp. nov., isolated from surface-sterilized tissue of Thalictrum simplex L.</title>
        <authorList>
            <person name="Tuo L."/>
        </authorList>
    </citation>
    <scope>NUCLEOTIDE SEQUENCE [LARGE SCALE GENOMIC DNA]</scope>
    <source>
        <strain evidence="1 2">N2SHLJ1</strain>
    </source>
</reference>
<dbReference type="InterPro" id="IPR027417">
    <property type="entry name" value="P-loop_NTPase"/>
</dbReference>
<sequence length="169" mass="19376">MSKIILFRGMSGTGKSTLSNELGKRISVPVLHKDDIYDSVAEFVAEHGQRNRICFDFLYRFLQTVIDSSATIILDYGLNQIDDVLRLKNWIEEKGATFITIYCTCSDESIWSKRLAFRSLNPLPNQLITNLSELKEHYRNVKMEHVLGELILDTVKDPKILIDQVEALL</sequence>
<dbReference type="PANTHER" id="PTHR37807:SF3">
    <property type="entry name" value="OS07G0160300 PROTEIN"/>
    <property type="match status" value="1"/>
</dbReference>
<keyword evidence="2" id="KW-1185">Reference proteome</keyword>
<gene>
    <name evidence="1" type="ORF">EYB31_35655</name>
</gene>
<organism evidence="1 2">
    <name type="scientific">Paenibacillus thalictri</name>
    <dbReference type="NCBI Taxonomy" id="2527873"/>
    <lineage>
        <taxon>Bacteria</taxon>
        <taxon>Bacillati</taxon>
        <taxon>Bacillota</taxon>
        <taxon>Bacilli</taxon>
        <taxon>Bacillales</taxon>
        <taxon>Paenibacillaceae</taxon>
        <taxon>Paenibacillus</taxon>
    </lineage>
</organism>
<name>A0A4Q9DE19_9BACL</name>
<dbReference type="SUPFAM" id="SSF52540">
    <property type="entry name" value="P-loop containing nucleoside triphosphate hydrolases"/>
    <property type="match status" value="1"/>
</dbReference>
<accession>A0A4Q9DE19</accession>
<dbReference type="Gene3D" id="3.40.50.300">
    <property type="entry name" value="P-loop containing nucleotide triphosphate hydrolases"/>
    <property type="match status" value="1"/>
</dbReference>
<proteinExistence type="predicted"/>
<dbReference type="Pfam" id="PF13671">
    <property type="entry name" value="AAA_33"/>
    <property type="match status" value="1"/>
</dbReference>
<evidence type="ECO:0008006" key="3">
    <source>
        <dbReference type="Google" id="ProtNLM"/>
    </source>
</evidence>
<dbReference type="RefSeq" id="WP_131018360.1">
    <property type="nucleotide sequence ID" value="NZ_SIRE01000037.1"/>
</dbReference>
<dbReference type="Proteomes" id="UP000293142">
    <property type="component" value="Unassembled WGS sequence"/>
</dbReference>
<evidence type="ECO:0000313" key="1">
    <source>
        <dbReference type="EMBL" id="TBL69714.1"/>
    </source>
</evidence>
<dbReference type="OrthoDB" id="2914911at2"/>